<comment type="catalytic activity">
    <reaction evidence="8">
        <text>L-seryl-[protein] + ATP = O-phospho-L-seryl-[protein] + ADP + H(+)</text>
        <dbReference type="Rhea" id="RHEA:17989"/>
        <dbReference type="Rhea" id="RHEA-COMP:9863"/>
        <dbReference type="Rhea" id="RHEA-COMP:11604"/>
        <dbReference type="ChEBI" id="CHEBI:15378"/>
        <dbReference type="ChEBI" id="CHEBI:29999"/>
        <dbReference type="ChEBI" id="CHEBI:30616"/>
        <dbReference type="ChEBI" id="CHEBI:83421"/>
        <dbReference type="ChEBI" id="CHEBI:456216"/>
        <dbReference type="EC" id="2.7.11.1"/>
    </reaction>
</comment>
<evidence type="ECO:0000256" key="6">
    <source>
        <dbReference type="ARBA" id="ARBA00022840"/>
    </source>
</evidence>
<dbReference type="PROSITE" id="PS00107">
    <property type="entry name" value="PROTEIN_KINASE_ATP"/>
    <property type="match status" value="1"/>
</dbReference>
<feature type="domain" description="Protein kinase" evidence="12">
    <location>
        <begin position="84"/>
        <end position="423"/>
    </location>
</feature>
<dbReference type="PANTHER" id="PTHR47634:SF9">
    <property type="entry name" value="PROTEIN KINASE DOMAIN-CONTAINING PROTEIN-RELATED"/>
    <property type="match status" value="1"/>
</dbReference>
<comment type="caution">
    <text evidence="13">The sequence shown here is derived from an EMBL/GenBank/DDBJ whole genome shotgun (WGS) entry which is preliminary data.</text>
</comment>
<evidence type="ECO:0000256" key="8">
    <source>
        <dbReference type="ARBA" id="ARBA00048679"/>
    </source>
</evidence>
<keyword evidence="5" id="KW-0418">Kinase</keyword>
<evidence type="ECO:0000256" key="11">
    <source>
        <dbReference type="SAM" id="MobiDB-lite"/>
    </source>
</evidence>
<dbReference type="Gene3D" id="1.10.510.10">
    <property type="entry name" value="Transferase(Phosphotransferase) domain 1"/>
    <property type="match status" value="1"/>
</dbReference>
<evidence type="ECO:0000256" key="5">
    <source>
        <dbReference type="ARBA" id="ARBA00022777"/>
    </source>
</evidence>
<dbReference type="InterPro" id="IPR011009">
    <property type="entry name" value="Kinase-like_dom_sf"/>
</dbReference>
<keyword evidence="2 10" id="KW-0723">Serine/threonine-protein kinase</keyword>
<evidence type="ECO:0000256" key="7">
    <source>
        <dbReference type="ARBA" id="ARBA00047899"/>
    </source>
</evidence>
<keyword evidence="3" id="KW-0808">Transferase</keyword>
<dbReference type="Pfam" id="PF02581">
    <property type="entry name" value="TMP-TENI"/>
    <property type="match status" value="1"/>
</dbReference>
<dbReference type="Gene3D" id="3.30.200.20">
    <property type="entry name" value="Phosphorylase Kinase, domain 1"/>
    <property type="match status" value="1"/>
</dbReference>
<sequence>MSVSRSRSRSRDRTDWDSSSSGSSSSDCSSSAANREAGAHAAAELHAEHVRQQADDATDTSEDLAECEEGSHEIRPRMLLCDRFHVRGKLGTGAFASVWLCHDRHSLVALKVYKAVERYQRYAQEEVEMLQTVANAGNRPQELPELFGLFVHSGLKCQHACVAMEVMGPSAWSVAERCRGNRLPWPILVAAFRDTLTGLDYLHRTCSVIHTDIKPENILFTFTKGSRMDCLMQSFRSQPLRRCGRMQLIDLALEEGSDATFGLVDLGNSCYTDRHIALNITTLEYKPVEVIMNAGYDTAADIWSLGCTIYELATGRYLFDPRHAQARPKALQARDCFPQEPEHLAQIVELLGPLPYSLLVRSRRLRAFLSPPNDLDQDGGLDMSSIEMWPFISSKVTMHHLDRCSLLERLQEHLPKQQAEPLAQLLGSMMEVSTAQYVQWAEKMRFLTRQHGIPLIVDDRLDVALAVDADGPNQP</sequence>
<dbReference type="PROSITE" id="PS00108">
    <property type="entry name" value="PROTEIN_KINASE_ST"/>
    <property type="match status" value="1"/>
</dbReference>
<dbReference type="InterPro" id="IPR051334">
    <property type="entry name" value="SRPK"/>
</dbReference>
<keyword evidence="6 9" id="KW-0067">ATP-binding</keyword>
<reference evidence="13 14" key="1">
    <citation type="submission" date="2024-02" db="EMBL/GenBank/DDBJ databases">
        <authorList>
            <person name="Chen Y."/>
            <person name="Shah S."/>
            <person name="Dougan E. K."/>
            <person name="Thang M."/>
            <person name="Chan C."/>
        </authorList>
    </citation>
    <scope>NUCLEOTIDE SEQUENCE [LARGE SCALE GENOMIC DNA]</scope>
</reference>
<dbReference type="PROSITE" id="PS50011">
    <property type="entry name" value="PROTEIN_KINASE_DOM"/>
    <property type="match status" value="1"/>
</dbReference>
<dbReference type="SMART" id="SM00220">
    <property type="entry name" value="S_TKc"/>
    <property type="match status" value="1"/>
</dbReference>
<feature type="compositionally biased region" description="Basic and acidic residues" evidence="11">
    <location>
        <begin position="43"/>
        <end position="54"/>
    </location>
</feature>
<comment type="similarity">
    <text evidence="10">Belongs to the protein kinase superfamily.</text>
</comment>
<evidence type="ECO:0000313" key="13">
    <source>
        <dbReference type="EMBL" id="CAK9116531.1"/>
    </source>
</evidence>
<feature type="compositionally biased region" description="Low complexity" evidence="11">
    <location>
        <begin position="17"/>
        <end position="42"/>
    </location>
</feature>
<keyword evidence="4 9" id="KW-0547">Nucleotide-binding</keyword>
<organism evidence="13 14">
    <name type="scientific">Durusdinium trenchii</name>
    <dbReference type="NCBI Taxonomy" id="1381693"/>
    <lineage>
        <taxon>Eukaryota</taxon>
        <taxon>Sar</taxon>
        <taxon>Alveolata</taxon>
        <taxon>Dinophyceae</taxon>
        <taxon>Suessiales</taxon>
        <taxon>Symbiodiniaceae</taxon>
        <taxon>Durusdinium</taxon>
    </lineage>
</organism>
<dbReference type="Pfam" id="PF00069">
    <property type="entry name" value="Pkinase"/>
    <property type="match status" value="1"/>
</dbReference>
<feature type="binding site" evidence="9">
    <location>
        <position position="111"/>
    </location>
    <ligand>
        <name>ATP</name>
        <dbReference type="ChEBI" id="CHEBI:30616"/>
    </ligand>
</feature>
<dbReference type="InterPro" id="IPR036206">
    <property type="entry name" value="ThiamineP_synth_sf"/>
</dbReference>
<dbReference type="EMBL" id="CAXAMN010028428">
    <property type="protein sequence ID" value="CAK9116531.1"/>
    <property type="molecule type" value="Genomic_DNA"/>
</dbReference>
<proteinExistence type="inferred from homology"/>
<evidence type="ECO:0000313" key="14">
    <source>
        <dbReference type="Proteomes" id="UP001642484"/>
    </source>
</evidence>
<dbReference type="SUPFAM" id="SSF51391">
    <property type="entry name" value="Thiamin phosphate synthase"/>
    <property type="match status" value="1"/>
</dbReference>
<evidence type="ECO:0000256" key="1">
    <source>
        <dbReference type="ARBA" id="ARBA00012513"/>
    </source>
</evidence>
<dbReference type="InterPro" id="IPR022998">
    <property type="entry name" value="ThiamineP_synth_TenI"/>
</dbReference>
<evidence type="ECO:0000256" key="2">
    <source>
        <dbReference type="ARBA" id="ARBA00022527"/>
    </source>
</evidence>
<evidence type="ECO:0000256" key="10">
    <source>
        <dbReference type="RuleBase" id="RU000304"/>
    </source>
</evidence>
<gene>
    <name evidence="13" type="ORF">CCMP2556_LOCUS54078</name>
</gene>
<dbReference type="Proteomes" id="UP001642484">
    <property type="component" value="Unassembled WGS sequence"/>
</dbReference>
<evidence type="ECO:0000256" key="9">
    <source>
        <dbReference type="PROSITE-ProRule" id="PRU10141"/>
    </source>
</evidence>
<evidence type="ECO:0000259" key="12">
    <source>
        <dbReference type="PROSITE" id="PS50011"/>
    </source>
</evidence>
<comment type="catalytic activity">
    <reaction evidence="7">
        <text>L-threonyl-[protein] + ATP = O-phospho-L-threonyl-[protein] + ADP + H(+)</text>
        <dbReference type="Rhea" id="RHEA:46608"/>
        <dbReference type="Rhea" id="RHEA-COMP:11060"/>
        <dbReference type="Rhea" id="RHEA-COMP:11605"/>
        <dbReference type="ChEBI" id="CHEBI:15378"/>
        <dbReference type="ChEBI" id="CHEBI:30013"/>
        <dbReference type="ChEBI" id="CHEBI:30616"/>
        <dbReference type="ChEBI" id="CHEBI:61977"/>
        <dbReference type="ChEBI" id="CHEBI:456216"/>
        <dbReference type="EC" id="2.7.11.1"/>
    </reaction>
</comment>
<feature type="region of interest" description="Disordered" evidence="11">
    <location>
        <begin position="1"/>
        <end position="69"/>
    </location>
</feature>
<dbReference type="InterPro" id="IPR008271">
    <property type="entry name" value="Ser/Thr_kinase_AS"/>
</dbReference>
<dbReference type="PANTHER" id="PTHR47634">
    <property type="entry name" value="PROTEIN KINASE DOMAIN-CONTAINING PROTEIN-RELATED"/>
    <property type="match status" value="1"/>
</dbReference>
<name>A0ABP0SVR4_9DINO</name>
<dbReference type="InterPro" id="IPR000719">
    <property type="entry name" value="Prot_kinase_dom"/>
</dbReference>
<evidence type="ECO:0000256" key="3">
    <source>
        <dbReference type="ARBA" id="ARBA00022679"/>
    </source>
</evidence>
<dbReference type="SUPFAM" id="SSF56112">
    <property type="entry name" value="Protein kinase-like (PK-like)"/>
    <property type="match status" value="1"/>
</dbReference>
<dbReference type="EC" id="2.7.11.1" evidence="1"/>
<feature type="compositionally biased region" description="Acidic residues" evidence="11">
    <location>
        <begin position="56"/>
        <end position="68"/>
    </location>
</feature>
<protein>
    <recommendedName>
        <fullName evidence="1">non-specific serine/threonine protein kinase</fullName>
        <ecNumber evidence="1">2.7.11.1</ecNumber>
    </recommendedName>
</protein>
<evidence type="ECO:0000256" key="4">
    <source>
        <dbReference type="ARBA" id="ARBA00022741"/>
    </source>
</evidence>
<dbReference type="InterPro" id="IPR017441">
    <property type="entry name" value="Protein_kinase_ATP_BS"/>
</dbReference>
<keyword evidence="14" id="KW-1185">Reference proteome</keyword>
<accession>A0ABP0SVR4</accession>